<reference evidence="2" key="1">
    <citation type="submission" date="2020-01" db="EMBL/GenBank/DDBJ databases">
        <title>Identification and distribution of gene clusters putatively required for synthesis of sphingolipid metabolism inhibitors in phylogenetically diverse species of the filamentous fungus Fusarium.</title>
        <authorList>
            <person name="Kim H.-S."/>
            <person name="Busman M."/>
            <person name="Brown D.W."/>
            <person name="Divon H."/>
            <person name="Uhlig S."/>
            <person name="Proctor R.H."/>
        </authorList>
    </citation>
    <scope>NUCLEOTIDE SEQUENCE</scope>
    <source>
        <strain evidence="2">NRRL 31653</strain>
    </source>
</reference>
<dbReference type="EMBL" id="LUFC02000763">
    <property type="protein sequence ID" value="KAF4494481.1"/>
    <property type="molecule type" value="Genomic_DNA"/>
</dbReference>
<sequence length="123" mass="13991">MESNDENFHQDAYRSKNVGKSDHKISHENDLAVIVYFDRAVDMTRSHRSARWVCMATDAACAKTGPDLVSDRAYKYDPAHPYDRVSGQGLDRGARREDPHPPGRLLMRNVALSRNPSWYQVSS</sequence>
<feature type="region of interest" description="Disordered" evidence="1">
    <location>
        <begin position="1"/>
        <end position="24"/>
    </location>
</feature>
<comment type="caution">
    <text evidence="2">The sequence shown here is derived from an EMBL/GenBank/DDBJ whole genome shotgun (WGS) entry which is preliminary data.</text>
</comment>
<feature type="region of interest" description="Disordered" evidence="1">
    <location>
        <begin position="79"/>
        <end position="107"/>
    </location>
</feature>
<accession>A0A9P5E4G6</accession>
<organism evidence="2 3">
    <name type="scientific">Fusarium agapanthi</name>
    <dbReference type="NCBI Taxonomy" id="1803897"/>
    <lineage>
        <taxon>Eukaryota</taxon>
        <taxon>Fungi</taxon>
        <taxon>Dikarya</taxon>
        <taxon>Ascomycota</taxon>
        <taxon>Pezizomycotina</taxon>
        <taxon>Sordariomycetes</taxon>
        <taxon>Hypocreomycetidae</taxon>
        <taxon>Hypocreales</taxon>
        <taxon>Nectriaceae</taxon>
        <taxon>Fusarium</taxon>
        <taxon>Fusarium fujikuroi species complex</taxon>
    </lineage>
</organism>
<name>A0A9P5E4G6_9HYPO</name>
<protein>
    <submittedName>
        <fullName evidence="2">Uncharacterized protein</fullName>
    </submittedName>
</protein>
<gene>
    <name evidence="2" type="ORF">FAGAP_9397</name>
</gene>
<evidence type="ECO:0000313" key="3">
    <source>
        <dbReference type="Proteomes" id="UP000737391"/>
    </source>
</evidence>
<dbReference type="Proteomes" id="UP000737391">
    <property type="component" value="Unassembled WGS sequence"/>
</dbReference>
<dbReference type="AlphaFoldDB" id="A0A9P5E4G6"/>
<evidence type="ECO:0000256" key="1">
    <source>
        <dbReference type="SAM" id="MobiDB-lite"/>
    </source>
</evidence>
<feature type="compositionally biased region" description="Basic and acidic residues" evidence="1">
    <location>
        <begin position="92"/>
        <end position="101"/>
    </location>
</feature>
<proteinExistence type="predicted"/>
<keyword evidence="3" id="KW-1185">Reference proteome</keyword>
<evidence type="ECO:0000313" key="2">
    <source>
        <dbReference type="EMBL" id="KAF4494481.1"/>
    </source>
</evidence>